<dbReference type="EMBL" id="BMKP01000003">
    <property type="protein sequence ID" value="GGF08407.1"/>
    <property type="molecule type" value="Genomic_DNA"/>
</dbReference>
<dbReference type="RefSeq" id="WP_163393923.1">
    <property type="nucleotide sequence ID" value="NZ_BMKP01000003.1"/>
</dbReference>
<comment type="caution">
    <text evidence="1">The sequence shown here is derived from an EMBL/GenBank/DDBJ whole genome shotgun (WGS) entry which is preliminary data.</text>
</comment>
<dbReference type="Pfam" id="PF02348">
    <property type="entry name" value="CTP_transf_3"/>
    <property type="match status" value="1"/>
</dbReference>
<evidence type="ECO:0000313" key="1">
    <source>
        <dbReference type="EMBL" id="GGF08407.1"/>
    </source>
</evidence>
<dbReference type="Gene3D" id="3.90.550.10">
    <property type="entry name" value="Spore Coat Polysaccharide Biosynthesis Protein SpsA, Chain A"/>
    <property type="match status" value="1"/>
</dbReference>
<dbReference type="CDD" id="cd02513">
    <property type="entry name" value="CMP-NeuAc_Synthase"/>
    <property type="match status" value="1"/>
</dbReference>
<evidence type="ECO:0008006" key="3">
    <source>
        <dbReference type="Google" id="ProtNLM"/>
    </source>
</evidence>
<dbReference type="Proteomes" id="UP000655016">
    <property type="component" value="Unassembled WGS sequence"/>
</dbReference>
<dbReference type="InterPro" id="IPR050793">
    <property type="entry name" value="CMP-NeuNAc_synthase"/>
</dbReference>
<gene>
    <name evidence="1" type="primary">neuA</name>
    <name evidence="1" type="ORF">GCM10011518_17070</name>
</gene>
<evidence type="ECO:0000313" key="2">
    <source>
        <dbReference type="Proteomes" id="UP000655016"/>
    </source>
</evidence>
<dbReference type="InterPro" id="IPR003329">
    <property type="entry name" value="Cytidylyl_trans"/>
</dbReference>
<protein>
    <recommendedName>
        <fullName evidence="3">N-acylneuraminate cytidylyltransferase</fullName>
    </recommendedName>
</protein>
<dbReference type="InterPro" id="IPR029044">
    <property type="entry name" value="Nucleotide-diphossugar_trans"/>
</dbReference>
<organism evidence="1 2">
    <name type="scientific">Flavobacterium limi</name>
    <dbReference type="NCBI Taxonomy" id="2045105"/>
    <lineage>
        <taxon>Bacteria</taxon>
        <taxon>Pseudomonadati</taxon>
        <taxon>Bacteroidota</taxon>
        <taxon>Flavobacteriia</taxon>
        <taxon>Flavobacteriales</taxon>
        <taxon>Flavobacteriaceae</taxon>
        <taxon>Flavobacterium</taxon>
    </lineage>
</organism>
<dbReference type="PANTHER" id="PTHR21485:SF6">
    <property type="entry name" value="N-ACYLNEURAMINATE CYTIDYLYLTRANSFERASE-RELATED"/>
    <property type="match status" value="1"/>
</dbReference>
<dbReference type="PANTHER" id="PTHR21485">
    <property type="entry name" value="HAD SUPERFAMILY MEMBERS CMAS AND KDSC"/>
    <property type="match status" value="1"/>
</dbReference>
<sequence>MKILALIPARGGSKGVPGKNIKLLGGKPLLLHAYECADNSKYEIDIVVSTDSNEIKSICIENNIKVIDRPAEFAEDSSPVTSAIHHVLENLPVKYDLIVLLQPTSPFRKSGQLDEIIDCFENDNSLEGVISVVSVDDAHPARMYSLDSDYMMNPFLNCKGETVRRQDLDPVYLRNGCFYVVKTESFLTQNSVMPLRKKAYLMDSKYHVNIDTPKDFMLAGLIYEEWKNENSNN</sequence>
<dbReference type="SUPFAM" id="SSF53448">
    <property type="entry name" value="Nucleotide-diphospho-sugar transferases"/>
    <property type="match status" value="1"/>
</dbReference>
<accession>A0ABQ1U4N7</accession>
<name>A0ABQ1U4N7_9FLAO</name>
<reference evidence="2" key="1">
    <citation type="journal article" date="2019" name="Int. J. Syst. Evol. Microbiol.">
        <title>The Global Catalogue of Microorganisms (GCM) 10K type strain sequencing project: providing services to taxonomists for standard genome sequencing and annotation.</title>
        <authorList>
            <consortium name="The Broad Institute Genomics Platform"/>
            <consortium name="The Broad Institute Genome Sequencing Center for Infectious Disease"/>
            <person name="Wu L."/>
            <person name="Ma J."/>
        </authorList>
    </citation>
    <scope>NUCLEOTIDE SEQUENCE [LARGE SCALE GENOMIC DNA]</scope>
    <source>
        <strain evidence="2">CGMCC 1.16060</strain>
    </source>
</reference>
<keyword evidence="2" id="KW-1185">Reference proteome</keyword>
<proteinExistence type="predicted"/>